<keyword evidence="4 6" id="KW-0539">Nucleus</keyword>
<evidence type="ECO:0000256" key="5">
    <source>
        <dbReference type="ARBA" id="ARBA00023306"/>
    </source>
</evidence>
<evidence type="ECO:0000256" key="7">
    <source>
        <dbReference type="SAM" id="MobiDB-lite"/>
    </source>
</evidence>
<comment type="subcellular location">
    <subcellularLocation>
        <location evidence="1 6">Nucleus</location>
    </subcellularLocation>
</comment>
<evidence type="ECO:0000256" key="2">
    <source>
        <dbReference type="ARBA" id="ARBA00006075"/>
    </source>
</evidence>
<keyword evidence="3 6" id="KW-0227">DNA damage</keyword>
<dbReference type="GO" id="GO:0003677">
    <property type="term" value="F:DNA binding"/>
    <property type="evidence" value="ECO:0007669"/>
    <property type="project" value="TreeGrafter"/>
</dbReference>
<evidence type="ECO:0000256" key="4">
    <source>
        <dbReference type="ARBA" id="ARBA00023242"/>
    </source>
</evidence>
<dbReference type="GO" id="GO:0000076">
    <property type="term" value="P:DNA replication checkpoint signaling"/>
    <property type="evidence" value="ECO:0007669"/>
    <property type="project" value="UniProtKB-UniRule"/>
</dbReference>
<evidence type="ECO:0000256" key="1">
    <source>
        <dbReference type="ARBA" id="ARBA00004123"/>
    </source>
</evidence>
<feature type="compositionally biased region" description="Polar residues" evidence="7">
    <location>
        <begin position="323"/>
        <end position="337"/>
    </location>
</feature>
<dbReference type="GO" id="GO:0006974">
    <property type="term" value="P:DNA damage response"/>
    <property type="evidence" value="ECO:0007669"/>
    <property type="project" value="UniProtKB-KW"/>
</dbReference>
<feature type="region of interest" description="Disordered" evidence="7">
    <location>
        <begin position="317"/>
        <end position="355"/>
    </location>
</feature>
<dbReference type="InterPro" id="IPR012923">
    <property type="entry name" value="Csm3"/>
</dbReference>
<organism evidence="9">
    <name type="scientific">Phaffia rhodozyma</name>
    <name type="common">Yeast</name>
    <name type="synonym">Xanthophyllomyces dendrorhous</name>
    <dbReference type="NCBI Taxonomy" id="264483"/>
    <lineage>
        <taxon>Eukaryota</taxon>
        <taxon>Fungi</taxon>
        <taxon>Dikarya</taxon>
        <taxon>Basidiomycota</taxon>
        <taxon>Agaricomycotina</taxon>
        <taxon>Tremellomycetes</taxon>
        <taxon>Cystofilobasidiales</taxon>
        <taxon>Mrakiaceae</taxon>
        <taxon>Phaffia</taxon>
    </lineage>
</organism>
<evidence type="ECO:0000313" key="9">
    <source>
        <dbReference type="EMBL" id="CED83593.1"/>
    </source>
</evidence>
<dbReference type="GO" id="GO:0043111">
    <property type="term" value="P:replication fork arrest"/>
    <property type="evidence" value="ECO:0007669"/>
    <property type="project" value="TreeGrafter"/>
</dbReference>
<dbReference type="PANTHER" id="PTHR13220:SF11">
    <property type="entry name" value="TIMELESS-INTERACTING PROTEIN"/>
    <property type="match status" value="1"/>
</dbReference>
<dbReference type="AlphaFoldDB" id="A0A0F7SUE6"/>
<comment type="function">
    <text evidence="6">Plays an important role in the control of DNA replication and the maintenance of replication fork stability.</text>
</comment>
<dbReference type="InterPro" id="IPR040038">
    <property type="entry name" value="TIPIN/Csm3/Swi3"/>
</dbReference>
<protein>
    <recommendedName>
        <fullName evidence="6">Chromosome segregation in meiosis protein</fullName>
    </recommendedName>
</protein>
<evidence type="ECO:0000256" key="3">
    <source>
        <dbReference type="ARBA" id="ARBA00022763"/>
    </source>
</evidence>
<proteinExistence type="inferred from homology"/>
<dbReference type="Pfam" id="PF07962">
    <property type="entry name" value="Swi3"/>
    <property type="match status" value="1"/>
</dbReference>
<dbReference type="GO" id="GO:0031298">
    <property type="term" value="C:replication fork protection complex"/>
    <property type="evidence" value="ECO:0007669"/>
    <property type="project" value="TreeGrafter"/>
</dbReference>
<reference evidence="9" key="1">
    <citation type="submission" date="2014-08" db="EMBL/GenBank/DDBJ databases">
        <authorList>
            <person name="Sharma Rahul"/>
            <person name="Thines Marco"/>
        </authorList>
    </citation>
    <scope>NUCLEOTIDE SEQUENCE</scope>
</reference>
<evidence type="ECO:0000256" key="6">
    <source>
        <dbReference type="RuleBase" id="RU366049"/>
    </source>
</evidence>
<feature type="region of interest" description="Disordered" evidence="7">
    <location>
        <begin position="68"/>
        <end position="103"/>
    </location>
</feature>
<dbReference type="EMBL" id="LN483157">
    <property type="protein sequence ID" value="CED83593.1"/>
    <property type="molecule type" value="Genomic_DNA"/>
</dbReference>
<accession>A0A0F7SUE6</accession>
<comment type="similarity">
    <text evidence="2 6">Belongs to the CSM3 family.</text>
</comment>
<evidence type="ECO:0000259" key="8">
    <source>
        <dbReference type="Pfam" id="PF07962"/>
    </source>
</evidence>
<dbReference type="GO" id="GO:0031297">
    <property type="term" value="P:replication fork processing"/>
    <property type="evidence" value="ECO:0007669"/>
    <property type="project" value="UniProtKB-UniRule"/>
</dbReference>
<name>A0A0F7SUE6_PHARH</name>
<feature type="domain" description="Chromosome segregation in meiosis protein 3" evidence="8">
    <location>
        <begin position="111"/>
        <end position="189"/>
    </location>
</feature>
<sequence>MSLANLFDSPSPPRPVRPQGGTPLFLQSPTPSVASPPARAKRSLSSTKANIQKDLALRLFDDDEDEDDIERLAGPTVIPGSENLRVGERSDDELEIGEDEKSTNKRRAPLKVNIQRLQEPIGLRRLAELSKNRAKIKGKGHERSDLNNLMNDYRIWTHQLFPKTDFSGTVRDIENLCHTRMSKRILDDLQASLLDEPALSGVISSELESDLSSAQASNLQSMHAQSLLPSLSRSETTIRFGNNADGEVDDMDAMIAAAEAESRPTRSVSPSTQRLSPAFTLELSNGKQPLFNGPDDDDAEEDWSILDEIEQSRAPYTGIAIKKSTQQTLGRNRQSEQGVEEEEADWAMFDEAHGS</sequence>
<keyword evidence="5 6" id="KW-0131">Cell cycle</keyword>
<dbReference type="PANTHER" id="PTHR13220">
    <property type="entry name" value="TIMELESS INTERACTING-RELATED"/>
    <property type="match status" value="1"/>
</dbReference>
<feature type="region of interest" description="Disordered" evidence="7">
    <location>
        <begin position="1"/>
        <end position="47"/>
    </location>
</feature>